<dbReference type="EMBL" id="JAUJQS010000004">
    <property type="protein sequence ID" value="MDN7564366.1"/>
    <property type="molecule type" value="Genomic_DNA"/>
</dbReference>
<proteinExistence type="predicted"/>
<reference evidence="2" key="1">
    <citation type="submission" date="2023-07" db="EMBL/GenBank/DDBJ databases">
        <title>A collection of bacterial strains from the Burkholderia cepacia Research Laboratory and Repository.</title>
        <authorList>
            <person name="Lipuma J."/>
            <person name="Spilker T."/>
            <person name="Caverly L."/>
        </authorList>
    </citation>
    <scope>NUCLEOTIDE SEQUENCE</scope>
    <source>
        <strain evidence="2">AU44979</strain>
    </source>
</reference>
<organism evidence="2 3">
    <name type="scientific">Burkholderia contaminans</name>
    <dbReference type="NCBI Taxonomy" id="488447"/>
    <lineage>
        <taxon>Bacteria</taxon>
        <taxon>Pseudomonadati</taxon>
        <taxon>Pseudomonadota</taxon>
        <taxon>Betaproteobacteria</taxon>
        <taxon>Burkholderiales</taxon>
        <taxon>Burkholderiaceae</taxon>
        <taxon>Burkholderia</taxon>
        <taxon>Burkholderia cepacia complex</taxon>
    </lineage>
</organism>
<comment type="caution">
    <text evidence="2">The sequence shown here is derived from an EMBL/GenBank/DDBJ whole genome shotgun (WGS) entry which is preliminary data.</text>
</comment>
<gene>
    <name evidence="2" type="ORF">QZM56_07620</name>
</gene>
<evidence type="ECO:0000313" key="2">
    <source>
        <dbReference type="EMBL" id="MDN7564366.1"/>
    </source>
</evidence>
<dbReference type="RefSeq" id="WP_105818613.1">
    <property type="nucleotide sequence ID" value="NZ_CADEUY010000005.1"/>
</dbReference>
<dbReference type="AlphaFoldDB" id="A0AAP4R035"/>
<name>A0AAP4R035_9BURK</name>
<evidence type="ECO:0000313" key="3">
    <source>
        <dbReference type="Proteomes" id="UP001172109"/>
    </source>
</evidence>
<dbReference type="Proteomes" id="UP001172109">
    <property type="component" value="Unassembled WGS sequence"/>
</dbReference>
<feature type="region of interest" description="Disordered" evidence="1">
    <location>
        <begin position="152"/>
        <end position="171"/>
    </location>
</feature>
<accession>A0AAP4R035</accession>
<sequence length="171" mass="19634">MAEKINLDAVVPSAGELSIVMDRTLGYACYIGTRAHLEAEGVIPAGTEWRRGYRSIFWTENGISFGLQRERPKGAKGPRREFEDCDNWRLLMHAVGRDHRESYIRVKARELREALFAQTPEGRQLRNRYFVALEDKGFQAFRDKVTALAELERPKKRRGRTSQADGEKNHG</sequence>
<protein>
    <submittedName>
        <fullName evidence="2">Uncharacterized protein</fullName>
    </submittedName>
</protein>
<evidence type="ECO:0000256" key="1">
    <source>
        <dbReference type="SAM" id="MobiDB-lite"/>
    </source>
</evidence>